<reference evidence="1 2" key="1">
    <citation type="submission" date="2021-06" db="EMBL/GenBank/DDBJ databases">
        <title>Caerostris darwini draft genome.</title>
        <authorList>
            <person name="Kono N."/>
            <person name="Arakawa K."/>
        </authorList>
    </citation>
    <scope>NUCLEOTIDE SEQUENCE [LARGE SCALE GENOMIC DNA]</scope>
</reference>
<organism evidence="1 2">
    <name type="scientific">Caerostris darwini</name>
    <dbReference type="NCBI Taxonomy" id="1538125"/>
    <lineage>
        <taxon>Eukaryota</taxon>
        <taxon>Metazoa</taxon>
        <taxon>Ecdysozoa</taxon>
        <taxon>Arthropoda</taxon>
        <taxon>Chelicerata</taxon>
        <taxon>Arachnida</taxon>
        <taxon>Araneae</taxon>
        <taxon>Araneomorphae</taxon>
        <taxon>Entelegynae</taxon>
        <taxon>Araneoidea</taxon>
        <taxon>Araneidae</taxon>
        <taxon>Caerostris</taxon>
    </lineage>
</organism>
<evidence type="ECO:0000313" key="1">
    <source>
        <dbReference type="EMBL" id="GIY49483.1"/>
    </source>
</evidence>
<accession>A0AAV4TSA6</accession>
<proteinExistence type="predicted"/>
<sequence>MTIPHPVKISTRCTDSASMRLCSRRWFSSSPLVSTFSPLTIHSHSCLLSVRSVFPTVQRIALNVSDSLTDKENQLFLVRESRHFFFQNRVSTNRCAG</sequence>
<protein>
    <submittedName>
        <fullName evidence="1">Uncharacterized protein</fullName>
    </submittedName>
</protein>
<dbReference type="Proteomes" id="UP001054837">
    <property type="component" value="Unassembled WGS sequence"/>
</dbReference>
<gene>
    <name evidence="1" type="ORF">CDAR_509911</name>
</gene>
<dbReference type="EMBL" id="BPLQ01010239">
    <property type="protein sequence ID" value="GIY49483.1"/>
    <property type="molecule type" value="Genomic_DNA"/>
</dbReference>
<evidence type="ECO:0000313" key="2">
    <source>
        <dbReference type="Proteomes" id="UP001054837"/>
    </source>
</evidence>
<comment type="caution">
    <text evidence="1">The sequence shown here is derived from an EMBL/GenBank/DDBJ whole genome shotgun (WGS) entry which is preliminary data.</text>
</comment>
<dbReference type="AlphaFoldDB" id="A0AAV4TSA6"/>
<keyword evidence="2" id="KW-1185">Reference proteome</keyword>
<name>A0AAV4TSA6_9ARAC</name>